<keyword evidence="5" id="KW-1185">Reference proteome</keyword>
<dbReference type="PROSITE" id="PS51257">
    <property type="entry name" value="PROKAR_LIPOPROTEIN"/>
    <property type="match status" value="1"/>
</dbReference>
<feature type="chain" id="PRO_5043321334" description="Lipoprotein" evidence="2">
    <location>
        <begin position="20"/>
        <end position="119"/>
    </location>
</feature>
<evidence type="ECO:0000256" key="1">
    <source>
        <dbReference type="SAM" id="MobiDB-lite"/>
    </source>
</evidence>
<name>A0A059MW57_9NOCA</name>
<dbReference type="Proteomes" id="UP000325466">
    <property type="component" value="Unassembled WGS sequence"/>
</dbReference>
<dbReference type="EMBL" id="CP106982">
    <property type="protein sequence ID" value="UYF92979.1"/>
    <property type="molecule type" value="Genomic_DNA"/>
</dbReference>
<reference evidence="3 5" key="1">
    <citation type="journal article" date="2018" name="Biodegradation">
        <title>1,4-Dioxane degradation characteristics of Rhodococcus aetherivorans JCM 14343.</title>
        <authorList>
            <person name="Inoue D."/>
            <person name="Tsunoda T."/>
            <person name="Yamamoto N."/>
            <person name="Ike M."/>
            <person name="Sei K."/>
        </authorList>
    </citation>
    <scope>NUCLEOTIDE SEQUENCE [LARGE SCALE GENOMIC DNA]</scope>
    <source>
        <strain evidence="3 5">JCM 14343</strain>
    </source>
</reference>
<proteinExistence type="predicted"/>
<dbReference type="Proteomes" id="UP001163947">
    <property type="component" value="Chromosome"/>
</dbReference>
<reference evidence="4" key="3">
    <citation type="submission" date="2022-09" db="EMBL/GenBank/DDBJ databases">
        <title>The genome sequence of Rhodococcus aetherivorans N1.</title>
        <authorList>
            <person name="Jiang W."/>
        </authorList>
    </citation>
    <scope>NUCLEOTIDE SEQUENCE</scope>
    <source>
        <strain evidence="4">N1</strain>
    </source>
</reference>
<evidence type="ECO:0000313" key="4">
    <source>
        <dbReference type="EMBL" id="UYF92979.1"/>
    </source>
</evidence>
<feature type="compositionally biased region" description="Low complexity" evidence="1">
    <location>
        <begin position="22"/>
        <end position="44"/>
    </location>
</feature>
<sequence length="119" mass="12065">MKKTLAALFGTGAVLLAAACGSSGDSGSAGEGTTESTTAAPSTSQVTGSTGIELGQSYDQICSALVPYFDQLESWGQDRTQAATSVADAQKSLPGWAELSEEQQAETLRAVENAGKGQC</sequence>
<evidence type="ECO:0000313" key="6">
    <source>
        <dbReference type="Proteomes" id="UP001163947"/>
    </source>
</evidence>
<evidence type="ECO:0000256" key="2">
    <source>
        <dbReference type="SAM" id="SignalP"/>
    </source>
</evidence>
<protein>
    <recommendedName>
        <fullName evidence="7">Lipoprotein</fullName>
    </recommendedName>
</protein>
<dbReference type="KEGG" id="rav:AAT18_07665"/>
<dbReference type="AlphaFoldDB" id="A0A059MW57"/>
<evidence type="ECO:0000313" key="5">
    <source>
        <dbReference type="Proteomes" id="UP000325466"/>
    </source>
</evidence>
<accession>A0A0F6VHA6</accession>
<dbReference type="GeneID" id="83623006"/>
<accession>N1M7V6</accession>
<feature type="signal peptide" evidence="2">
    <location>
        <begin position="1"/>
        <end position="19"/>
    </location>
</feature>
<gene>
    <name evidence="4" type="ORF">OCS65_21280</name>
    <name evidence="3" type="ORF">RAJCM14343_4985</name>
</gene>
<feature type="region of interest" description="Disordered" evidence="1">
    <location>
        <begin position="22"/>
        <end position="50"/>
    </location>
</feature>
<organism evidence="4 6">
    <name type="scientific">Rhodococcus aetherivorans</name>
    <dbReference type="NCBI Taxonomy" id="191292"/>
    <lineage>
        <taxon>Bacteria</taxon>
        <taxon>Bacillati</taxon>
        <taxon>Actinomycetota</taxon>
        <taxon>Actinomycetes</taxon>
        <taxon>Mycobacteriales</taxon>
        <taxon>Nocardiaceae</taxon>
        <taxon>Rhodococcus</taxon>
    </lineage>
</organism>
<dbReference type="RefSeq" id="WP_006935793.1">
    <property type="nucleotide sequence ID" value="NZ_BAAAYP010000060.1"/>
</dbReference>
<evidence type="ECO:0008006" key="7">
    <source>
        <dbReference type="Google" id="ProtNLM"/>
    </source>
</evidence>
<reference evidence="3" key="2">
    <citation type="submission" date="2019-10" db="EMBL/GenBank/DDBJ databases">
        <title>Draft genome sequence of Rhodococcus aetherivorans JCM 14343.</title>
        <authorList>
            <person name="Inoue D."/>
            <person name="Nakazawa M."/>
            <person name="Yamamoto N."/>
            <person name="Sei K."/>
            <person name="Ike M."/>
        </authorList>
    </citation>
    <scope>NUCLEOTIDE SEQUENCE</scope>
    <source>
        <strain evidence="3">JCM 14343</strain>
    </source>
</reference>
<dbReference type="EMBL" id="BLAH01000124">
    <property type="protein sequence ID" value="GES39709.1"/>
    <property type="molecule type" value="Genomic_DNA"/>
</dbReference>
<evidence type="ECO:0000313" key="3">
    <source>
        <dbReference type="EMBL" id="GES39709.1"/>
    </source>
</evidence>
<keyword evidence="2" id="KW-0732">Signal</keyword>
<accession>A0A059MW57</accession>